<dbReference type="Proteomes" id="UP001150569">
    <property type="component" value="Unassembled WGS sequence"/>
</dbReference>
<evidence type="ECO:0000256" key="3">
    <source>
        <dbReference type="ARBA" id="ARBA00023054"/>
    </source>
</evidence>
<keyword evidence="2 6" id="KW-0547">Nucleotide-binding</keyword>
<dbReference type="SUPFAM" id="SSF52540">
    <property type="entry name" value="P-loop containing nucleoside triphosphate hydrolases"/>
    <property type="match status" value="1"/>
</dbReference>
<comment type="caution">
    <text evidence="9">The sequence shown here is derived from an EMBL/GenBank/DDBJ whole genome shotgun (WGS) entry which is preliminary data.</text>
</comment>
<evidence type="ECO:0000256" key="7">
    <source>
        <dbReference type="SAM" id="MobiDB-lite"/>
    </source>
</evidence>
<comment type="similarity">
    <text evidence="6">Belongs to the TRAFAC class TrmE-Era-EngA-EngB-Septin-like GTPase superfamily. Septin GTPase family.</text>
</comment>
<dbReference type="InterPro" id="IPR027417">
    <property type="entry name" value="P-loop_NTPase"/>
</dbReference>
<evidence type="ECO:0000256" key="1">
    <source>
        <dbReference type="ARBA" id="ARBA00022618"/>
    </source>
</evidence>
<evidence type="ECO:0000256" key="2">
    <source>
        <dbReference type="ARBA" id="ARBA00022741"/>
    </source>
</evidence>
<accession>A0A9W8AAJ1</accession>
<dbReference type="InterPro" id="IPR030379">
    <property type="entry name" value="G_SEPTIN_dom"/>
</dbReference>
<proteinExistence type="inferred from homology"/>
<feature type="compositionally biased region" description="Polar residues" evidence="7">
    <location>
        <begin position="7"/>
        <end position="28"/>
    </location>
</feature>
<dbReference type="PROSITE" id="PS51719">
    <property type="entry name" value="G_SEPTIN"/>
    <property type="match status" value="1"/>
</dbReference>
<gene>
    <name evidence="9" type="primary">CDC11_2</name>
    <name evidence="9" type="ORF">IWQ60_006094</name>
</gene>
<evidence type="ECO:0000313" key="9">
    <source>
        <dbReference type="EMBL" id="KAJ1923088.1"/>
    </source>
</evidence>
<feature type="domain" description="Septin-type G" evidence="8">
    <location>
        <begin position="38"/>
        <end position="314"/>
    </location>
</feature>
<dbReference type="Gene3D" id="3.40.50.300">
    <property type="entry name" value="P-loop containing nucleotide triphosphate hydrolases"/>
    <property type="match status" value="1"/>
</dbReference>
<evidence type="ECO:0000256" key="6">
    <source>
        <dbReference type="RuleBase" id="RU004560"/>
    </source>
</evidence>
<evidence type="ECO:0000259" key="8">
    <source>
        <dbReference type="PROSITE" id="PS51719"/>
    </source>
</evidence>
<dbReference type="GO" id="GO:0005525">
    <property type="term" value="F:GTP binding"/>
    <property type="evidence" value="ECO:0007669"/>
    <property type="project" value="UniProtKB-KW"/>
</dbReference>
<evidence type="ECO:0000256" key="4">
    <source>
        <dbReference type="ARBA" id="ARBA00023134"/>
    </source>
</evidence>
<dbReference type="Pfam" id="PF00735">
    <property type="entry name" value="Septin"/>
    <property type="match status" value="1"/>
</dbReference>
<dbReference type="PANTHER" id="PTHR18884">
    <property type="entry name" value="SEPTIN"/>
    <property type="match status" value="1"/>
</dbReference>
<dbReference type="PIRSF" id="PIRSF006698">
    <property type="entry name" value="Septin"/>
    <property type="match status" value="1"/>
</dbReference>
<keyword evidence="10" id="KW-1185">Reference proteome</keyword>
<keyword evidence="3" id="KW-0175">Coiled coil</keyword>
<dbReference type="InterPro" id="IPR016491">
    <property type="entry name" value="Septin"/>
</dbReference>
<dbReference type="GO" id="GO:0000281">
    <property type="term" value="P:mitotic cytokinesis"/>
    <property type="evidence" value="ECO:0007669"/>
    <property type="project" value="UniProtKB-ARBA"/>
</dbReference>
<dbReference type="GO" id="GO:0031105">
    <property type="term" value="C:septin complex"/>
    <property type="evidence" value="ECO:0007669"/>
    <property type="project" value="UniProtKB-ARBA"/>
</dbReference>
<dbReference type="OrthoDB" id="416553at2759"/>
<keyword evidence="4 6" id="KW-0342">GTP-binding</keyword>
<sequence>MFGYSSAHASPSSGTNKFQGYASQQTRPGSHRWKNAKKGLQFTVMTVGCPGLGRTTFINTLCEKQVLPSVEIGNPETAHEVQPMTFKPYNVEMEEDGIKISFTVIDTPGFGNGINNEEHFKQIVHYLETRYEETLAEETRIKRNPKFKDNRVHALLYFITPTGHGLRELDIKLMKRVGNRVNVIPIVAKSDSLTVDELNAFKKRVMEDIDNFRIPIYNFPYDAEEDDEETVEENRELRQLLPFAIVGSEEELVDQEGSVVRVRTYPWGRVEVDNTEHCDFARLRFMLLNSHLSDLKEITHDILYENYRTEKLSDENAGESGIPVEAQ</sequence>
<dbReference type="CDD" id="cd01850">
    <property type="entry name" value="CDC_Septin"/>
    <property type="match status" value="1"/>
</dbReference>
<protein>
    <submittedName>
        <fullName evidence="9">Cell division control protein 11</fullName>
    </submittedName>
</protein>
<organism evidence="9 10">
    <name type="scientific">Tieghemiomyces parasiticus</name>
    <dbReference type="NCBI Taxonomy" id="78921"/>
    <lineage>
        <taxon>Eukaryota</taxon>
        <taxon>Fungi</taxon>
        <taxon>Fungi incertae sedis</taxon>
        <taxon>Zoopagomycota</taxon>
        <taxon>Kickxellomycotina</taxon>
        <taxon>Dimargaritomycetes</taxon>
        <taxon>Dimargaritales</taxon>
        <taxon>Dimargaritaceae</taxon>
        <taxon>Tieghemiomyces</taxon>
    </lineage>
</organism>
<feature type="region of interest" description="Disordered" evidence="7">
    <location>
        <begin position="1"/>
        <end position="35"/>
    </location>
</feature>
<name>A0A9W8AAJ1_9FUNG</name>
<dbReference type="GO" id="GO:0032161">
    <property type="term" value="C:cleavage apparatus septin structure"/>
    <property type="evidence" value="ECO:0007669"/>
    <property type="project" value="UniProtKB-ARBA"/>
</dbReference>
<evidence type="ECO:0000313" key="10">
    <source>
        <dbReference type="Proteomes" id="UP001150569"/>
    </source>
</evidence>
<dbReference type="EMBL" id="JANBPT010000355">
    <property type="protein sequence ID" value="KAJ1923088.1"/>
    <property type="molecule type" value="Genomic_DNA"/>
</dbReference>
<keyword evidence="5" id="KW-0131">Cell cycle</keyword>
<keyword evidence="1 9" id="KW-0132">Cell division</keyword>
<dbReference type="FunFam" id="3.40.50.300:FF:000162">
    <property type="entry name" value="septin-7 isoform X1"/>
    <property type="match status" value="1"/>
</dbReference>
<reference evidence="9" key="1">
    <citation type="submission" date="2022-07" db="EMBL/GenBank/DDBJ databases">
        <title>Phylogenomic reconstructions and comparative analyses of Kickxellomycotina fungi.</title>
        <authorList>
            <person name="Reynolds N.K."/>
            <person name="Stajich J.E."/>
            <person name="Barry K."/>
            <person name="Grigoriev I.V."/>
            <person name="Crous P."/>
            <person name="Smith M.E."/>
        </authorList>
    </citation>
    <scope>NUCLEOTIDE SEQUENCE</scope>
    <source>
        <strain evidence="9">RSA 861</strain>
    </source>
</reference>
<dbReference type="AlphaFoldDB" id="A0A9W8AAJ1"/>
<evidence type="ECO:0000256" key="5">
    <source>
        <dbReference type="ARBA" id="ARBA00023306"/>
    </source>
</evidence>